<evidence type="ECO:0000259" key="4">
    <source>
        <dbReference type="PROSITE" id="PS50893"/>
    </source>
</evidence>
<dbReference type="Pfam" id="PF00005">
    <property type="entry name" value="ABC_tran"/>
    <property type="match status" value="1"/>
</dbReference>
<evidence type="ECO:0000256" key="1">
    <source>
        <dbReference type="ARBA" id="ARBA00022448"/>
    </source>
</evidence>
<proteinExistence type="predicted"/>
<sequence>MLLEVKNLFKRYGKKEVLKDISFSVDKGKIIGLIGENGSGKTTLLKVIAGFSRPTSGKVFINGKEVNVETRKYIALLPDTIIFPRWMKVKDALCFYSEFFDDFILEKANSILDSLNISKNMKIHDLSRGTIEKFSLALLLSRDANLYLLDEPLAYVDPLSRETLVDLILKNMSNDRTFIISTNIISEVEHLFDEIIILKEGKIVYMDLAENLREKSGLSVNQFFKGVDQK</sequence>
<feature type="domain" description="ABC transporter" evidence="4">
    <location>
        <begin position="3"/>
        <end position="225"/>
    </location>
</feature>
<dbReference type="SMART" id="SM00382">
    <property type="entry name" value="AAA"/>
    <property type="match status" value="1"/>
</dbReference>
<protein>
    <submittedName>
        <fullName evidence="5">ABC transporter ATP-binding protein</fullName>
    </submittedName>
</protein>
<reference evidence="5 6" key="1">
    <citation type="submission" date="2021-02" db="EMBL/GenBank/DDBJ databases">
        <title>Nitrogen-fixing ability and nitrogen fixation related genes of thermophilic fermentative bacteria in the genus Caldicellulosiruptor.</title>
        <authorList>
            <person name="Chen Y."/>
            <person name="Nishihara A."/>
            <person name="Haruta S."/>
        </authorList>
    </citation>
    <scope>NUCLEOTIDE SEQUENCE [LARGE SCALE GENOMIC DNA]</scope>
    <source>
        <strain evidence="5 6">YA01</strain>
    </source>
</reference>
<dbReference type="SUPFAM" id="SSF52540">
    <property type="entry name" value="P-loop containing nucleoside triphosphate hydrolases"/>
    <property type="match status" value="1"/>
</dbReference>
<dbReference type="InterPro" id="IPR003593">
    <property type="entry name" value="AAA+_ATPase"/>
</dbReference>
<keyword evidence="1" id="KW-0813">Transport</keyword>
<organism evidence="5 6">
    <name type="scientific">Caldicellulosiruptor diazotrophicus</name>
    <dbReference type="NCBI Taxonomy" id="2806205"/>
    <lineage>
        <taxon>Bacteria</taxon>
        <taxon>Bacillati</taxon>
        <taxon>Bacillota</taxon>
        <taxon>Bacillota incertae sedis</taxon>
        <taxon>Caldicellulosiruptorales</taxon>
        <taxon>Caldicellulosiruptoraceae</taxon>
        <taxon>Caldicellulosiruptor</taxon>
    </lineage>
</organism>
<dbReference type="PROSITE" id="PS50893">
    <property type="entry name" value="ABC_TRANSPORTER_2"/>
    <property type="match status" value="1"/>
</dbReference>
<evidence type="ECO:0000256" key="3">
    <source>
        <dbReference type="ARBA" id="ARBA00022840"/>
    </source>
</evidence>
<dbReference type="PANTHER" id="PTHR42939:SF1">
    <property type="entry name" value="ABC TRANSPORTER ATP-BINDING PROTEIN ALBC-RELATED"/>
    <property type="match status" value="1"/>
</dbReference>
<dbReference type="PANTHER" id="PTHR42939">
    <property type="entry name" value="ABC TRANSPORTER ATP-BINDING PROTEIN ALBC-RELATED"/>
    <property type="match status" value="1"/>
</dbReference>
<gene>
    <name evidence="5" type="ORF">CaldiYA01_01770</name>
</gene>
<dbReference type="Gene3D" id="3.40.50.300">
    <property type="entry name" value="P-loop containing nucleotide triphosphate hydrolases"/>
    <property type="match status" value="1"/>
</dbReference>
<dbReference type="GO" id="GO:0005524">
    <property type="term" value="F:ATP binding"/>
    <property type="evidence" value="ECO:0007669"/>
    <property type="project" value="UniProtKB-KW"/>
</dbReference>
<accession>A0ABM7NJD1</accession>
<dbReference type="InterPro" id="IPR051782">
    <property type="entry name" value="ABC_Transporter_VariousFunc"/>
</dbReference>
<dbReference type="InterPro" id="IPR027417">
    <property type="entry name" value="P-loop_NTPase"/>
</dbReference>
<keyword evidence="6" id="KW-1185">Reference proteome</keyword>
<name>A0ABM7NJD1_9FIRM</name>
<keyword evidence="3 5" id="KW-0067">ATP-binding</keyword>
<keyword evidence="2" id="KW-0547">Nucleotide-binding</keyword>
<dbReference type="Proteomes" id="UP000663623">
    <property type="component" value="Chromosome"/>
</dbReference>
<evidence type="ECO:0000313" key="6">
    <source>
        <dbReference type="Proteomes" id="UP000663623"/>
    </source>
</evidence>
<dbReference type="CDD" id="cd03230">
    <property type="entry name" value="ABC_DR_subfamily_A"/>
    <property type="match status" value="1"/>
</dbReference>
<dbReference type="InterPro" id="IPR003439">
    <property type="entry name" value="ABC_transporter-like_ATP-bd"/>
</dbReference>
<evidence type="ECO:0000313" key="5">
    <source>
        <dbReference type="EMBL" id="BCS80217.1"/>
    </source>
</evidence>
<dbReference type="EMBL" id="AP024480">
    <property type="protein sequence ID" value="BCS80217.1"/>
    <property type="molecule type" value="Genomic_DNA"/>
</dbReference>
<dbReference type="RefSeq" id="WP_207180429.1">
    <property type="nucleotide sequence ID" value="NZ_AP024480.1"/>
</dbReference>
<evidence type="ECO:0000256" key="2">
    <source>
        <dbReference type="ARBA" id="ARBA00022741"/>
    </source>
</evidence>